<accession>A0A540KRV0</accession>
<dbReference type="GO" id="GO:0009451">
    <property type="term" value="P:RNA modification"/>
    <property type="evidence" value="ECO:0007669"/>
    <property type="project" value="InterPro"/>
</dbReference>
<dbReference type="EMBL" id="VIEB01001015">
    <property type="protein sequence ID" value="TQD76732.1"/>
    <property type="molecule type" value="Genomic_DNA"/>
</dbReference>
<dbReference type="InterPro" id="IPR002885">
    <property type="entry name" value="PPR_rpt"/>
</dbReference>
<sequence length="370" mass="43418">MATYHYFPCNLGVMLVKTDPWHRNRVVHLYQKIIRSVIKFVVRMELKGVNRGYLRVEDIQIDENYEAIIPIIVDANATSYRHGFLWLMEEILGKNRGRTKELSNFLNMLRCEREWYRFEQLLYHPLLRSSVERYHYYIDGLIHLQHLQCGEHRNIKELFIMRWDESLDVKGAVGELEGFHGVLSKKEYENNVWGALEFSSNACLEVNDHLDHEEHLTEEQVEEKLSSFFPSLLLQLYAFLIEMYSHVDLSVTPEAIDLFEHMSKRDVGNAIIDMYAKCGCMEDACLCFKNMPLKNVVSWIALVAGHAGLVQEGWRVFDTMVHKYSITSMMEHYTCMVDLLARSKHFSEAYNFIAREDACKAGRKTSQRHF</sequence>
<reference evidence="2 3" key="1">
    <citation type="journal article" date="2019" name="G3 (Bethesda)">
        <title>Sequencing of a Wild Apple (Malus baccata) Genome Unravels the Differences Between Cultivated and Wild Apple Species Regarding Disease Resistance and Cold Tolerance.</title>
        <authorList>
            <person name="Chen X."/>
        </authorList>
    </citation>
    <scope>NUCLEOTIDE SEQUENCE [LARGE SCALE GENOMIC DNA]</scope>
    <source>
        <strain evidence="3">cv. Shandingzi</strain>
        <tissue evidence="2">Leaves</tissue>
    </source>
</reference>
<dbReference type="NCBIfam" id="TIGR00756">
    <property type="entry name" value="PPR"/>
    <property type="match status" value="1"/>
</dbReference>
<dbReference type="AlphaFoldDB" id="A0A540KRV0"/>
<evidence type="ECO:0000313" key="3">
    <source>
        <dbReference type="Proteomes" id="UP000315295"/>
    </source>
</evidence>
<dbReference type="STRING" id="106549.A0A540KRV0"/>
<dbReference type="Gene3D" id="1.25.40.10">
    <property type="entry name" value="Tetratricopeptide repeat domain"/>
    <property type="match status" value="1"/>
</dbReference>
<evidence type="ECO:0008006" key="4">
    <source>
        <dbReference type="Google" id="ProtNLM"/>
    </source>
</evidence>
<gene>
    <name evidence="2" type="ORF">C1H46_037721</name>
</gene>
<evidence type="ECO:0000256" key="1">
    <source>
        <dbReference type="ARBA" id="ARBA00022737"/>
    </source>
</evidence>
<name>A0A540KRV0_MALBA</name>
<dbReference type="InterPro" id="IPR011990">
    <property type="entry name" value="TPR-like_helical_dom_sf"/>
</dbReference>
<dbReference type="PANTHER" id="PTHR47926">
    <property type="entry name" value="PENTATRICOPEPTIDE REPEAT-CONTAINING PROTEIN"/>
    <property type="match status" value="1"/>
</dbReference>
<comment type="caution">
    <text evidence="2">The sequence shown here is derived from an EMBL/GenBank/DDBJ whole genome shotgun (WGS) entry which is preliminary data.</text>
</comment>
<keyword evidence="1" id="KW-0677">Repeat</keyword>
<organism evidence="2 3">
    <name type="scientific">Malus baccata</name>
    <name type="common">Siberian crab apple</name>
    <name type="synonym">Pyrus baccata</name>
    <dbReference type="NCBI Taxonomy" id="106549"/>
    <lineage>
        <taxon>Eukaryota</taxon>
        <taxon>Viridiplantae</taxon>
        <taxon>Streptophyta</taxon>
        <taxon>Embryophyta</taxon>
        <taxon>Tracheophyta</taxon>
        <taxon>Spermatophyta</taxon>
        <taxon>Magnoliopsida</taxon>
        <taxon>eudicotyledons</taxon>
        <taxon>Gunneridae</taxon>
        <taxon>Pentapetalae</taxon>
        <taxon>rosids</taxon>
        <taxon>fabids</taxon>
        <taxon>Rosales</taxon>
        <taxon>Rosaceae</taxon>
        <taxon>Amygdaloideae</taxon>
        <taxon>Maleae</taxon>
        <taxon>Malus</taxon>
    </lineage>
</organism>
<dbReference type="InterPro" id="IPR046960">
    <property type="entry name" value="PPR_At4g14850-like_plant"/>
</dbReference>
<proteinExistence type="predicted"/>
<keyword evidence="3" id="KW-1185">Reference proteome</keyword>
<dbReference type="GO" id="GO:0003723">
    <property type="term" value="F:RNA binding"/>
    <property type="evidence" value="ECO:0007669"/>
    <property type="project" value="InterPro"/>
</dbReference>
<protein>
    <recommendedName>
        <fullName evidence="4">Pentatricopeptide repeat-containing protein</fullName>
    </recommendedName>
</protein>
<dbReference type="Pfam" id="PF01535">
    <property type="entry name" value="PPR"/>
    <property type="match status" value="1"/>
</dbReference>
<evidence type="ECO:0000313" key="2">
    <source>
        <dbReference type="EMBL" id="TQD76732.1"/>
    </source>
</evidence>
<dbReference type="Proteomes" id="UP000315295">
    <property type="component" value="Unassembled WGS sequence"/>
</dbReference>